<dbReference type="RefSeq" id="XP_002424047.1">
    <property type="nucleotide sequence ID" value="XM_002424002.1"/>
</dbReference>
<gene>
    <name evidence="6" type="primary">8238170</name>
    <name evidence="5" type="ORF">Phum_PHUM105860</name>
</gene>
<evidence type="ECO:0000259" key="4">
    <source>
        <dbReference type="PROSITE" id="PS50280"/>
    </source>
</evidence>
<dbReference type="SUPFAM" id="SSF82199">
    <property type="entry name" value="SET domain"/>
    <property type="match status" value="1"/>
</dbReference>
<dbReference type="Proteomes" id="UP000009046">
    <property type="component" value="Unassembled WGS sequence"/>
</dbReference>
<evidence type="ECO:0000256" key="2">
    <source>
        <dbReference type="ARBA" id="ARBA00022679"/>
    </source>
</evidence>
<evidence type="ECO:0000256" key="1">
    <source>
        <dbReference type="ARBA" id="ARBA00022603"/>
    </source>
</evidence>
<dbReference type="InParanoid" id="E0VD53"/>
<dbReference type="STRING" id="121224.E0VD53"/>
<keyword evidence="2" id="KW-0808">Transferase</keyword>
<protein>
    <submittedName>
        <fullName evidence="5">SET and MYND domain-containing protein, putative</fullName>
    </submittedName>
</protein>
<dbReference type="FunCoup" id="E0VD53">
    <property type="interactions" value="1062"/>
</dbReference>
<dbReference type="GeneID" id="8238170"/>
<feature type="domain" description="SET" evidence="4">
    <location>
        <begin position="52"/>
        <end position="189"/>
    </location>
</feature>
<proteinExistence type="predicted"/>
<dbReference type="EMBL" id="AAZO01001256">
    <property type="status" value="NOT_ANNOTATED_CDS"/>
    <property type="molecule type" value="Genomic_DNA"/>
</dbReference>
<dbReference type="EnsemblMetazoa" id="PHUM105860-RA">
    <property type="protein sequence ID" value="PHUM105860-PA"/>
    <property type="gene ID" value="PHUM105860"/>
</dbReference>
<dbReference type="AlphaFoldDB" id="E0VD53"/>
<dbReference type="EMBL" id="DS235072">
    <property type="protein sequence ID" value="EEB11309.1"/>
    <property type="molecule type" value="Genomic_DNA"/>
</dbReference>
<dbReference type="Pfam" id="PF00856">
    <property type="entry name" value="SET"/>
    <property type="match status" value="1"/>
</dbReference>
<evidence type="ECO:0000256" key="3">
    <source>
        <dbReference type="ARBA" id="ARBA00022691"/>
    </source>
</evidence>
<sequence length="236" mass="26674">MQMHFPPASTTALIFVKIFAIIHQYENKEFCHETSNKNENITHKLLGIKFSDQVETLRQLIKASVPTEHAEEWITPEGFSQLLVLVGMNGQGIGTSSFSEWVKNVSKAELPLKEKQLIDNYIDAVYENFEKGVGDFLNNEGSGLYELQSTINHSCSPNAEVTFPHSNYQLAVVATDNINPGDEICISYLDMCSLSRSRHSRQKILQENYLFTCKCHKCEEEVNLPDETSSDESMDS</sequence>
<reference evidence="5" key="2">
    <citation type="submission" date="2007-04" db="EMBL/GenBank/DDBJ databases">
        <title>The genome of the human body louse.</title>
        <authorList>
            <consortium name="The Human Body Louse Genome Consortium"/>
            <person name="Kirkness E."/>
            <person name="Walenz B."/>
            <person name="Hass B."/>
            <person name="Bruggner R."/>
            <person name="Strausberg R."/>
        </authorList>
    </citation>
    <scope>NUCLEOTIDE SEQUENCE</scope>
    <source>
        <strain evidence="5">USDA</strain>
    </source>
</reference>
<dbReference type="GO" id="GO:0042799">
    <property type="term" value="F:histone H4K20 methyltransferase activity"/>
    <property type="evidence" value="ECO:0007669"/>
    <property type="project" value="TreeGrafter"/>
</dbReference>
<keyword evidence="3" id="KW-0949">S-adenosyl-L-methionine</keyword>
<dbReference type="InterPro" id="IPR001214">
    <property type="entry name" value="SET_dom"/>
</dbReference>
<dbReference type="PROSITE" id="PS50280">
    <property type="entry name" value="SET"/>
    <property type="match status" value="1"/>
</dbReference>
<accession>E0VD53</accession>
<reference evidence="6" key="3">
    <citation type="submission" date="2020-05" db="UniProtKB">
        <authorList>
            <consortium name="EnsemblMetazoa"/>
        </authorList>
    </citation>
    <scope>IDENTIFICATION</scope>
    <source>
        <strain evidence="6">USDA</strain>
    </source>
</reference>
<dbReference type="PANTHER" id="PTHR46402">
    <property type="entry name" value="SET AND MYND DOMAIN-CONTAINING PROTEIN 5"/>
    <property type="match status" value="1"/>
</dbReference>
<dbReference type="KEGG" id="phu:Phum_PHUM105860"/>
<dbReference type="OMA" id="HAEEWIT"/>
<dbReference type="eggNOG" id="KOG2084">
    <property type="taxonomic scope" value="Eukaryota"/>
</dbReference>
<reference evidence="5" key="1">
    <citation type="submission" date="2007-04" db="EMBL/GenBank/DDBJ databases">
        <title>Annotation of Pediculus humanus corporis strain USDA.</title>
        <authorList>
            <person name="Kirkness E."/>
            <person name="Hannick L."/>
            <person name="Hass B."/>
            <person name="Bruggner R."/>
            <person name="Lawson D."/>
            <person name="Bidwell S."/>
            <person name="Joardar V."/>
            <person name="Caler E."/>
            <person name="Walenz B."/>
            <person name="Inman J."/>
            <person name="Schobel S."/>
            <person name="Galinsky K."/>
            <person name="Amedeo P."/>
            <person name="Strausberg R."/>
        </authorList>
    </citation>
    <scope>NUCLEOTIDE SEQUENCE</scope>
    <source>
        <strain evidence="5">USDA</strain>
    </source>
</reference>
<dbReference type="OrthoDB" id="438641at2759"/>
<dbReference type="GO" id="GO:0045814">
    <property type="term" value="P:negative regulation of gene expression, epigenetic"/>
    <property type="evidence" value="ECO:0007669"/>
    <property type="project" value="TreeGrafter"/>
</dbReference>
<dbReference type="GO" id="GO:0032259">
    <property type="term" value="P:methylation"/>
    <property type="evidence" value="ECO:0007669"/>
    <property type="project" value="UniProtKB-KW"/>
</dbReference>
<keyword evidence="1" id="KW-0489">Methyltransferase</keyword>
<dbReference type="VEuPathDB" id="VectorBase:PHUM105860"/>
<evidence type="ECO:0000313" key="6">
    <source>
        <dbReference type="EnsemblMetazoa" id="PHUM105860-PA"/>
    </source>
</evidence>
<evidence type="ECO:0000313" key="5">
    <source>
        <dbReference type="EMBL" id="EEB11309.1"/>
    </source>
</evidence>
<dbReference type="CTD" id="8238170"/>
<keyword evidence="7" id="KW-1185">Reference proteome</keyword>
<dbReference type="HOGENOM" id="CLU_1176677_0_0_1"/>
<organism>
    <name type="scientific">Pediculus humanus subsp. corporis</name>
    <name type="common">Body louse</name>
    <dbReference type="NCBI Taxonomy" id="121224"/>
    <lineage>
        <taxon>Eukaryota</taxon>
        <taxon>Metazoa</taxon>
        <taxon>Ecdysozoa</taxon>
        <taxon>Arthropoda</taxon>
        <taxon>Hexapoda</taxon>
        <taxon>Insecta</taxon>
        <taxon>Pterygota</taxon>
        <taxon>Neoptera</taxon>
        <taxon>Paraneoptera</taxon>
        <taxon>Psocodea</taxon>
        <taxon>Troctomorpha</taxon>
        <taxon>Phthiraptera</taxon>
        <taxon>Anoplura</taxon>
        <taxon>Pediculidae</taxon>
        <taxon>Pediculus</taxon>
    </lineage>
</organism>
<name>E0VD53_PEDHC</name>
<evidence type="ECO:0000313" key="7">
    <source>
        <dbReference type="Proteomes" id="UP000009046"/>
    </source>
</evidence>
<dbReference type="InterPro" id="IPR046341">
    <property type="entry name" value="SET_dom_sf"/>
</dbReference>
<dbReference type="PANTHER" id="PTHR46402:SF2">
    <property type="entry name" value="HISTONE-LYSINE N-TRIMETHYLTRANSFERASE SMYD5"/>
    <property type="match status" value="1"/>
</dbReference>
<dbReference type="Gene3D" id="2.170.270.10">
    <property type="entry name" value="SET domain"/>
    <property type="match status" value="1"/>
</dbReference>